<feature type="non-terminal residue" evidence="2">
    <location>
        <position position="1"/>
    </location>
</feature>
<keyword evidence="3" id="KW-1185">Reference proteome</keyword>
<dbReference type="InterPro" id="IPR036397">
    <property type="entry name" value="RNaseH_sf"/>
</dbReference>
<dbReference type="AlphaFoldDB" id="A0AAD7FUT7"/>
<dbReference type="EMBL" id="JARKIE010000432">
    <property type="protein sequence ID" value="KAJ7640205.1"/>
    <property type="molecule type" value="Genomic_DNA"/>
</dbReference>
<evidence type="ECO:0000313" key="2">
    <source>
        <dbReference type="EMBL" id="KAJ7640205.1"/>
    </source>
</evidence>
<dbReference type="Proteomes" id="UP001221757">
    <property type="component" value="Unassembled WGS sequence"/>
</dbReference>
<dbReference type="Gene3D" id="3.30.420.10">
    <property type="entry name" value="Ribonuclease H-like superfamily/Ribonuclease H"/>
    <property type="match status" value="1"/>
</dbReference>
<organism evidence="2 3">
    <name type="scientific">Mycena rosella</name>
    <name type="common">Pink bonnet</name>
    <name type="synonym">Agaricus rosellus</name>
    <dbReference type="NCBI Taxonomy" id="1033263"/>
    <lineage>
        <taxon>Eukaryota</taxon>
        <taxon>Fungi</taxon>
        <taxon>Dikarya</taxon>
        <taxon>Basidiomycota</taxon>
        <taxon>Agaricomycotina</taxon>
        <taxon>Agaricomycetes</taxon>
        <taxon>Agaricomycetidae</taxon>
        <taxon>Agaricales</taxon>
        <taxon>Marasmiineae</taxon>
        <taxon>Mycenaceae</taxon>
        <taxon>Mycena</taxon>
    </lineage>
</organism>
<feature type="non-terminal residue" evidence="2">
    <location>
        <position position="72"/>
    </location>
</feature>
<dbReference type="GO" id="GO:0003676">
    <property type="term" value="F:nucleic acid binding"/>
    <property type="evidence" value="ECO:0007669"/>
    <property type="project" value="InterPro"/>
</dbReference>
<dbReference type="Pfam" id="PF13358">
    <property type="entry name" value="DDE_3"/>
    <property type="match status" value="1"/>
</dbReference>
<name>A0AAD7FUT7_MYCRO</name>
<evidence type="ECO:0000259" key="1">
    <source>
        <dbReference type="Pfam" id="PF13358"/>
    </source>
</evidence>
<accession>A0AAD7FUT7</accession>
<proteinExistence type="predicted"/>
<reference evidence="2" key="1">
    <citation type="submission" date="2023-03" db="EMBL/GenBank/DDBJ databases">
        <title>Massive genome expansion in bonnet fungi (Mycena s.s.) driven by repeated elements and novel gene families across ecological guilds.</title>
        <authorList>
            <consortium name="Lawrence Berkeley National Laboratory"/>
            <person name="Harder C.B."/>
            <person name="Miyauchi S."/>
            <person name="Viragh M."/>
            <person name="Kuo A."/>
            <person name="Thoen E."/>
            <person name="Andreopoulos B."/>
            <person name="Lu D."/>
            <person name="Skrede I."/>
            <person name="Drula E."/>
            <person name="Henrissat B."/>
            <person name="Morin E."/>
            <person name="Kohler A."/>
            <person name="Barry K."/>
            <person name="LaButti K."/>
            <person name="Morin E."/>
            <person name="Salamov A."/>
            <person name="Lipzen A."/>
            <person name="Mereny Z."/>
            <person name="Hegedus B."/>
            <person name="Baldrian P."/>
            <person name="Stursova M."/>
            <person name="Weitz H."/>
            <person name="Taylor A."/>
            <person name="Grigoriev I.V."/>
            <person name="Nagy L.G."/>
            <person name="Martin F."/>
            <person name="Kauserud H."/>
        </authorList>
    </citation>
    <scope>NUCLEOTIDE SEQUENCE</scope>
    <source>
        <strain evidence="2">CBHHK067</strain>
    </source>
</reference>
<dbReference type="InterPro" id="IPR038717">
    <property type="entry name" value="Tc1-like_DDE_dom"/>
</dbReference>
<evidence type="ECO:0000313" key="3">
    <source>
        <dbReference type="Proteomes" id="UP001221757"/>
    </source>
</evidence>
<feature type="domain" description="Tc1-like transposase DDE" evidence="1">
    <location>
        <begin position="2"/>
        <end position="69"/>
    </location>
</feature>
<sequence length="72" mass="8155">RYSIFPALTTEGIVALDIFEGSLTKECFLDFFREQIAPILNPYSGKCSVVVLNNCSIHHDKYIRSLIEEECG</sequence>
<comment type="caution">
    <text evidence="2">The sequence shown here is derived from an EMBL/GenBank/DDBJ whole genome shotgun (WGS) entry which is preliminary data.</text>
</comment>
<protein>
    <recommendedName>
        <fullName evidence="1">Tc1-like transposase DDE domain-containing protein</fullName>
    </recommendedName>
</protein>
<gene>
    <name evidence="2" type="ORF">B0H17DRAFT_859592</name>
</gene>